<evidence type="ECO:0008006" key="3">
    <source>
        <dbReference type="Google" id="ProtNLM"/>
    </source>
</evidence>
<evidence type="ECO:0000313" key="2">
    <source>
        <dbReference type="Proteomes" id="UP000008037"/>
    </source>
</evidence>
<accession>K0IJ67</accession>
<dbReference type="AlphaFoldDB" id="K0IJ67"/>
<dbReference type="HOGENOM" id="CLU_2802395_0_0_2"/>
<evidence type="ECO:0000313" key="1">
    <source>
        <dbReference type="EMBL" id="AFU58257.1"/>
    </source>
</evidence>
<dbReference type="EMBL" id="CP002408">
    <property type="protein sequence ID" value="AFU58257.1"/>
    <property type="molecule type" value="Genomic_DNA"/>
</dbReference>
<dbReference type="GeneID" id="13797578"/>
<dbReference type="STRING" id="1237085.Ngar_c13190"/>
<reference evidence="1 2" key="1">
    <citation type="journal article" date="2012" name="Environ. Microbiol.">
        <title>The genome of the ammonia-oxidizing Candidatus Nitrososphaera gargensis: insights into metabolic versatility and environmental adaptations.</title>
        <authorList>
            <person name="Spang A."/>
            <person name="Poehlein A."/>
            <person name="Offre P."/>
            <person name="Zumbragel S."/>
            <person name="Haider S."/>
            <person name="Rychlik N."/>
            <person name="Nowka B."/>
            <person name="Schmeisser C."/>
            <person name="Lebedeva E.V."/>
            <person name="Rattei T."/>
            <person name="Bohm C."/>
            <person name="Schmid M."/>
            <person name="Galushko A."/>
            <person name="Hatzenpichler R."/>
            <person name="Weinmaier T."/>
            <person name="Daniel R."/>
            <person name="Schleper C."/>
            <person name="Spieck E."/>
            <person name="Streit W."/>
            <person name="Wagner M."/>
        </authorList>
    </citation>
    <scope>NUCLEOTIDE SEQUENCE [LARGE SCALE GENOMIC DNA]</scope>
    <source>
        <strain evidence="2">Ga9.2</strain>
    </source>
</reference>
<name>K0IJ67_NITGG</name>
<dbReference type="KEGG" id="nga:Ngar_c13190"/>
<gene>
    <name evidence="1" type="ordered locus">Ngar_c13190</name>
</gene>
<dbReference type="InParanoid" id="K0IJ67"/>
<dbReference type="BioCyc" id="CNIT1237085:G1324-1317-MONOMER"/>
<sequence>MIIEKPSSVTTTMQLLRQNKIAYSSFFLRQLMASAVWSMFPIFLGSGDIGIGAIYATNAITQFVFMN</sequence>
<keyword evidence="2" id="KW-1185">Reference proteome</keyword>
<dbReference type="RefSeq" id="WP_015018794.1">
    <property type="nucleotide sequence ID" value="NC_018719.1"/>
</dbReference>
<protein>
    <recommendedName>
        <fullName evidence="3">Polysaccharide biosynthesis protein</fullName>
    </recommendedName>
</protein>
<dbReference type="Proteomes" id="UP000008037">
    <property type="component" value="Chromosome"/>
</dbReference>
<organism evidence="1 2">
    <name type="scientific">Nitrososphaera gargensis (strain Ga9.2)</name>
    <dbReference type="NCBI Taxonomy" id="1237085"/>
    <lineage>
        <taxon>Archaea</taxon>
        <taxon>Nitrososphaerota</taxon>
        <taxon>Nitrososphaeria</taxon>
        <taxon>Nitrososphaerales</taxon>
        <taxon>Nitrososphaeraceae</taxon>
        <taxon>Nitrososphaera</taxon>
    </lineage>
</organism>
<proteinExistence type="predicted"/>